<proteinExistence type="predicted"/>
<sequence length="85" mass="9766">MVVDPKDPEQKGRQRERKREKRWRAIPSAVSRYPRHTALGRRDVIARACGVWPKKIRRVAGREEGGQRGGGGVDAPCFNRAERWC</sequence>
<gene>
    <name evidence="2" type="ORF">PUN28_006448</name>
</gene>
<feature type="compositionally biased region" description="Basic and acidic residues" evidence="1">
    <location>
        <begin position="1"/>
        <end position="13"/>
    </location>
</feature>
<name>A0AAW2GBK3_9HYME</name>
<keyword evidence="3" id="KW-1185">Reference proteome</keyword>
<organism evidence="2 3">
    <name type="scientific">Cardiocondyla obscurior</name>
    <dbReference type="NCBI Taxonomy" id="286306"/>
    <lineage>
        <taxon>Eukaryota</taxon>
        <taxon>Metazoa</taxon>
        <taxon>Ecdysozoa</taxon>
        <taxon>Arthropoda</taxon>
        <taxon>Hexapoda</taxon>
        <taxon>Insecta</taxon>
        <taxon>Pterygota</taxon>
        <taxon>Neoptera</taxon>
        <taxon>Endopterygota</taxon>
        <taxon>Hymenoptera</taxon>
        <taxon>Apocrita</taxon>
        <taxon>Aculeata</taxon>
        <taxon>Formicoidea</taxon>
        <taxon>Formicidae</taxon>
        <taxon>Myrmicinae</taxon>
        <taxon>Cardiocondyla</taxon>
    </lineage>
</organism>
<evidence type="ECO:0000313" key="3">
    <source>
        <dbReference type="Proteomes" id="UP001430953"/>
    </source>
</evidence>
<evidence type="ECO:0000313" key="2">
    <source>
        <dbReference type="EMBL" id="KAL0124594.1"/>
    </source>
</evidence>
<comment type="caution">
    <text evidence="2">The sequence shown here is derived from an EMBL/GenBank/DDBJ whole genome shotgun (WGS) entry which is preliminary data.</text>
</comment>
<dbReference type="EMBL" id="JADYXP020000005">
    <property type="protein sequence ID" value="KAL0124594.1"/>
    <property type="molecule type" value="Genomic_DNA"/>
</dbReference>
<reference evidence="2 3" key="1">
    <citation type="submission" date="2023-03" db="EMBL/GenBank/DDBJ databases">
        <title>High recombination rates correlate with genetic variation in Cardiocondyla obscurior ants.</title>
        <authorList>
            <person name="Errbii M."/>
        </authorList>
    </citation>
    <scope>NUCLEOTIDE SEQUENCE [LARGE SCALE GENOMIC DNA]</scope>
    <source>
        <strain evidence="2">Alpha-2009</strain>
        <tissue evidence="2">Whole body</tissue>
    </source>
</reference>
<accession>A0AAW2GBK3</accession>
<feature type="region of interest" description="Disordered" evidence="1">
    <location>
        <begin position="1"/>
        <end position="22"/>
    </location>
</feature>
<evidence type="ECO:0000256" key="1">
    <source>
        <dbReference type="SAM" id="MobiDB-lite"/>
    </source>
</evidence>
<dbReference type="Proteomes" id="UP001430953">
    <property type="component" value="Unassembled WGS sequence"/>
</dbReference>
<protein>
    <submittedName>
        <fullName evidence="2">Uncharacterized protein</fullName>
    </submittedName>
</protein>
<dbReference type="AlphaFoldDB" id="A0AAW2GBK3"/>